<evidence type="ECO:0000259" key="1">
    <source>
        <dbReference type="Pfam" id="PF18978"/>
    </source>
</evidence>
<protein>
    <recommendedName>
        <fullName evidence="1">DUF5714 domain-containing protein</fullName>
    </recommendedName>
</protein>
<evidence type="ECO:0000313" key="2">
    <source>
        <dbReference type="EMBL" id="SDG04318.1"/>
    </source>
</evidence>
<name>A0A7Z7B2M0_9EURY</name>
<gene>
    <name evidence="2" type="ORF">SAMN04488589_2013</name>
</gene>
<dbReference type="AlphaFoldDB" id="A0A7Z7B2M0"/>
<proteinExistence type="predicted"/>
<comment type="caution">
    <text evidence="2">The sequence shown here is derived from an EMBL/GenBank/DDBJ whole genome shotgun (WGS) entry which is preliminary data.</text>
</comment>
<reference evidence="2 3" key="1">
    <citation type="submission" date="2016-10" db="EMBL/GenBank/DDBJ databases">
        <authorList>
            <person name="Varghese N."/>
            <person name="Submissions S."/>
        </authorList>
    </citation>
    <scope>NUCLEOTIDE SEQUENCE [LARGE SCALE GENOMIC DNA]</scope>
    <source>
        <strain evidence="2 3">PL 12/M</strain>
    </source>
</reference>
<dbReference type="Pfam" id="PF18978">
    <property type="entry name" value="DUF5714"/>
    <property type="match status" value="1"/>
</dbReference>
<dbReference type="Proteomes" id="UP000199259">
    <property type="component" value="Unassembled WGS sequence"/>
</dbReference>
<evidence type="ECO:0000313" key="3">
    <source>
        <dbReference type="Proteomes" id="UP000199259"/>
    </source>
</evidence>
<keyword evidence="3" id="KW-1185">Reference proteome</keyword>
<dbReference type="RefSeq" id="WP_238380789.1">
    <property type="nucleotide sequence ID" value="NZ_FNCA01000006.1"/>
</dbReference>
<feature type="domain" description="DUF5714" evidence="1">
    <location>
        <begin position="89"/>
        <end position="261"/>
    </location>
</feature>
<dbReference type="InterPro" id="IPR043768">
    <property type="entry name" value="DUF5714"/>
</dbReference>
<sequence>MEIGYKENTKNDVCGMRDDHSSLIPVLSTGTRNSCKTDCLVCGTEVDYLSEPVNATCHYCGVEEKTYFVCKDGHYVCNRCHSRDALAVIENICTTTKLADPLAIAEIIMEHPGIHMHGPEHHSLIPAALVAAYQNYVGNTDKKQIIEAINRGSMIPGGFCGIHGACGAGVGVGIAMCILLEATPLTPEERAHANWATACTLKCIADAGGPRCCKKSTRISLEEGMKYLSDMFDLSWHEKADFNIKCEYTQYNKECDKNCRYRSDS</sequence>
<dbReference type="EMBL" id="FNCA01000006">
    <property type="protein sequence ID" value="SDG04318.1"/>
    <property type="molecule type" value="Genomic_DNA"/>
</dbReference>
<accession>A0A7Z7B2M0</accession>
<organism evidence="2 3">
    <name type="scientific">Methanolobus vulcani</name>
    <dbReference type="NCBI Taxonomy" id="38026"/>
    <lineage>
        <taxon>Archaea</taxon>
        <taxon>Methanobacteriati</taxon>
        <taxon>Methanobacteriota</taxon>
        <taxon>Stenosarchaea group</taxon>
        <taxon>Methanomicrobia</taxon>
        <taxon>Methanosarcinales</taxon>
        <taxon>Methanosarcinaceae</taxon>
        <taxon>Methanolobus</taxon>
    </lineage>
</organism>